<dbReference type="InterPro" id="IPR046510">
    <property type="entry name" value="DUF6688_N"/>
</dbReference>
<evidence type="ECO:0000259" key="3">
    <source>
        <dbReference type="Pfam" id="PF20394"/>
    </source>
</evidence>
<evidence type="ECO:0000313" key="5">
    <source>
        <dbReference type="EMBL" id="MDI1431633.1"/>
    </source>
</evidence>
<dbReference type="Proteomes" id="UP001160301">
    <property type="component" value="Unassembled WGS sequence"/>
</dbReference>
<feature type="region of interest" description="Disordered" evidence="1">
    <location>
        <begin position="1"/>
        <end position="45"/>
    </location>
</feature>
<gene>
    <name evidence="5" type="ORF">QHF89_19215</name>
</gene>
<comment type="caution">
    <text evidence="5">The sequence shown here is derived from an EMBL/GenBank/DDBJ whole genome shotgun (WGS) entry which is preliminary data.</text>
</comment>
<feature type="compositionally biased region" description="Basic and acidic residues" evidence="1">
    <location>
        <begin position="1"/>
        <end position="20"/>
    </location>
</feature>
<accession>A0ABT6NTJ4</accession>
<reference evidence="5 6" key="1">
    <citation type="submission" date="2023-04" db="EMBL/GenBank/DDBJ databases">
        <title>The genome sequence of Polyangium sorediatum DSM14670.</title>
        <authorList>
            <person name="Zhang X."/>
        </authorList>
    </citation>
    <scope>NUCLEOTIDE SEQUENCE [LARGE SCALE GENOMIC DNA]</scope>
    <source>
        <strain evidence="5 6">DSM 14670</strain>
    </source>
</reference>
<keyword evidence="6" id="KW-1185">Reference proteome</keyword>
<evidence type="ECO:0000256" key="2">
    <source>
        <dbReference type="SAM" id="Phobius"/>
    </source>
</evidence>
<dbReference type="Pfam" id="PF20394">
    <property type="entry name" value="DUF6688"/>
    <property type="match status" value="1"/>
</dbReference>
<proteinExistence type="predicted"/>
<feature type="transmembrane region" description="Helical" evidence="2">
    <location>
        <begin position="189"/>
        <end position="209"/>
    </location>
</feature>
<evidence type="ECO:0000256" key="1">
    <source>
        <dbReference type="SAM" id="MobiDB-lite"/>
    </source>
</evidence>
<feature type="transmembrane region" description="Helical" evidence="2">
    <location>
        <begin position="81"/>
        <end position="99"/>
    </location>
</feature>
<protein>
    <submittedName>
        <fullName evidence="5">Uncharacterized protein</fullName>
    </submittedName>
</protein>
<dbReference type="RefSeq" id="WP_284720685.1">
    <property type="nucleotide sequence ID" value="NZ_JARZHI010000015.1"/>
</dbReference>
<feature type="domain" description="DUF6688" evidence="3">
    <location>
        <begin position="83"/>
        <end position="324"/>
    </location>
</feature>
<feature type="transmembrane region" description="Helical" evidence="2">
    <location>
        <begin position="160"/>
        <end position="177"/>
    </location>
</feature>
<dbReference type="EMBL" id="JARZHI010000015">
    <property type="protein sequence ID" value="MDI1431633.1"/>
    <property type="molecule type" value="Genomic_DNA"/>
</dbReference>
<sequence length="444" mass="48599">MNSGEHERDKEPEAKAEDGAPPKAEMLPFAPPEAPLAEAPAPSPSTHSRVADAALVTLLVIGYVSPTVAALVALATGARGLAFICFGLAAVGMGLWAVIKLYRHTRTHGRGAALAWADVLVLGILPAWGLLYNHIVNATCQVMECEASGEVFRPLAEPEVFGLLAFHLVTALAYMVSRRRRAALHPAMAELLVHAGLLAGIAIHVLLAVHFGKWVLIGVVFPPAFLPCLSPVLTVILYGAELRHRLRLRGADARAIGKPLAVYREGPEQSFLPEKIHRPTLLRALALSPVLLGAHAVIQAVWLGHAAGALQVFTRTCDYTLSRLPVEVLPGDCHYLCTVAARGHSWLVRPLRMGRRGGAPIVVNRQLAVANAFEDLLHERWPRFGRLARRTYDLLARPVCNYLRPAWVSDVVYLVMKPAEWVFYVALVLFDPRSPETRIDRMYR</sequence>
<evidence type="ECO:0000313" key="6">
    <source>
        <dbReference type="Proteomes" id="UP001160301"/>
    </source>
</evidence>
<feature type="transmembrane region" description="Helical" evidence="2">
    <location>
        <begin position="111"/>
        <end position="131"/>
    </location>
</feature>
<dbReference type="InterPro" id="IPR056491">
    <property type="entry name" value="DUF6688_C"/>
</dbReference>
<feature type="domain" description="DUF6688" evidence="4">
    <location>
        <begin position="332"/>
        <end position="443"/>
    </location>
</feature>
<evidence type="ECO:0000259" key="4">
    <source>
        <dbReference type="Pfam" id="PF23543"/>
    </source>
</evidence>
<keyword evidence="2" id="KW-0472">Membrane</keyword>
<feature type="transmembrane region" description="Helical" evidence="2">
    <location>
        <begin position="53"/>
        <end position="75"/>
    </location>
</feature>
<name>A0ABT6NTJ4_9BACT</name>
<feature type="transmembrane region" description="Helical" evidence="2">
    <location>
        <begin position="215"/>
        <end position="240"/>
    </location>
</feature>
<keyword evidence="2" id="KW-1133">Transmembrane helix</keyword>
<keyword evidence="2" id="KW-0812">Transmembrane</keyword>
<organism evidence="5 6">
    <name type="scientific">Polyangium sorediatum</name>
    <dbReference type="NCBI Taxonomy" id="889274"/>
    <lineage>
        <taxon>Bacteria</taxon>
        <taxon>Pseudomonadati</taxon>
        <taxon>Myxococcota</taxon>
        <taxon>Polyangia</taxon>
        <taxon>Polyangiales</taxon>
        <taxon>Polyangiaceae</taxon>
        <taxon>Polyangium</taxon>
    </lineage>
</organism>
<dbReference type="Pfam" id="PF23543">
    <property type="entry name" value="DUF6688_C"/>
    <property type="match status" value="1"/>
</dbReference>